<reference evidence="2" key="2">
    <citation type="submission" date="2020-09" db="EMBL/GenBank/DDBJ databases">
        <authorList>
            <person name="Sun Q."/>
            <person name="Zhou Y."/>
        </authorList>
    </citation>
    <scope>NUCLEOTIDE SEQUENCE</scope>
    <source>
        <strain evidence="2">CGMCC 1.15320</strain>
    </source>
</reference>
<keyword evidence="1" id="KW-0472">Membrane</keyword>
<evidence type="ECO:0000256" key="1">
    <source>
        <dbReference type="SAM" id="Phobius"/>
    </source>
</evidence>
<evidence type="ECO:0008006" key="4">
    <source>
        <dbReference type="Google" id="ProtNLM"/>
    </source>
</evidence>
<dbReference type="Proteomes" id="UP000636264">
    <property type="component" value="Unassembled WGS sequence"/>
</dbReference>
<dbReference type="AlphaFoldDB" id="A0A916RMU1"/>
<organism evidence="2 3">
    <name type="scientific">Nitratireductor aestuarii</name>
    <dbReference type="NCBI Taxonomy" id="1735103"/>
    <lineage>
        <taxon>Bacteria</taxon>
        <taxon>Pseudomonadati</taxon>
        <taxon>Pseudomonadota</taxon>
        <taxon>Alphaproteobacteria</taxon>
        <taxon>Hyphomicrobiales</taxon>
        <taxon>Phyllobacteriaceae</taxon>
        <taxon>Nitratireductor</taxon>
    </lineage>
</organism>
<comment type="caution">
    <text evidence="2">The sequence shown here is derived from an EMBL/GenBank/DDBJ whole genome shotgun (WGS) entry which is preliminary data.</text>
</comment>
<gene>
    <name evidence="2" type="ORF">GCM10011385_16050</name>
</gene>
<dbReference type="RefSeq" id="WP_188720503.1">
    <property type="nucleotide sequence ID" value="NZ_BMIF01000004.1"/>
</dbReference>
<keyword evidence="1" id="KW-0812">Transmembrane</keyword>
<proteinExistence type="predicted"/>
<accession>A0A916RMU1</accession>
<reference evidence="2" key="1">
    <citation type="journal article" date="2014" name="Int. J. Syst. Evol. Microbiol.">
        <title>Complete genome sequence of Corynebacterium casei LMG S-19264T (=DSM 44701T), isolated from a smear-ripened cheese.</title>
        <authorList>
            <consortium name="US DOE Joint Genome Institute (JGI-PGF)"/>
            <person name="Walter F."/>
            <person name="Albersmeier A."/>
            <person name="Kalinowski J."/>
            <person name="Ruckert C."/>
        </authorList>
    </citation>
    <scope>NUCLEOTIDE SEQUENCE</scope>
    <source>
        <strain evidence="2">CGMCC 1.15320</strain>
    </source>
</reference>
<evidence type="ECO:0000313" key="3">
    <source>
        <dbReference type="Proteomes" id="UP000636264"/>
    </source>
</evidence>
<protein>
    <recommendedName>
        <fullName evidence="4">DUF3311 domain-containing protein</fullName>
    </recommendedName>
</protein>
<feature type="transmembrane region" description="Helical" evidence="1">
    <location>
        <begin position="20"/>
        <end position="38"/>
    </location>
</feature>
<dbReference type="EMBL" id="BMIF01000004">
    <property type="protein sequence ID" value="GGA63055.1"/>
    <property type="molecule type" value="Genomic_DNA"/>
</dbReference>
<keyword evidence="3" id="KW-1185">Reference proteome</keyword>
<keyword evidence="1" id="KW-1133">Transmembrane helix</keyword>
<feature type="transmembrane region" description="Helical" evidence="1">
    <location>
        <begin position="50"/>
        <end position="67"/>
    </location>
</feature>
<evidence type="ECO:0000313" key="2">
    <source>
        <dbReference type="EMBL" id="GGA63055.1"/>
    </source>
</evidence>
<sequence>MRRNQAGSDDRVKREDLAALLPIFGIILLAPIVANLFLTRSSVSGLPLDLLYLFAVWIFLILGAMWLSCRLPEITHPVEKTPDLENSPVDTEET</sequence>
<name>A0A916RMU1_9HYPH</name>